<evidence type="ECO:0000256" key="1">
    <source>
        <dbReference type="ARBA" id="ARBA00000077"/>
    </source>
</evidence>
<evidence type="ECO:0000256" key="8">
    <source>
        <dbReference type="ARBA" id="ARBA00022490"/>
    </source>
</evidence>
<reference evidence="18" key="1">
    <citation type="submission" date="2020-06" db="EMBL/GenBank/DDBJ databases">
        <title>Novel chitinolytic bacterium.</title>
        <authorList>
            <person name="Ungkulpasvich U."/>
            <person name="Kosugi A."/>
            <person name="Uke A."/>
        </authorList>
    </citation>
    <scope>NUCLEOTIDE SEQUENCE</scope>
    <source>
        <strain evidence="18">UUS1-1</strain>
    </source>
</reference>
<keyword evidence="10 14" id="KW-0479">Metal-binding</keyword>
<feature type="domain" description="RNase H type-2" evidence="17">
    <location>
        <begin position="36"/>
        <end position="225"/>
    </location>
</feature>
<dbReference type="GO" id="GO:0003723">
    <property type="term" value="F:RNA binding"/>
    <property type="evidence" value="ECO:0007669"/>
    <property type="project" value="UniProtKB-UniRule"/>
</dbReference>
<dbReference type="Proteomes" id="UP000657177">
    <property type="component" value="Unassembled WGS sequence"/>
</dbReference>
<dbReference type="GO" id="GO:0030145">
    <property type="term" value="F:manganese ion binding"/>
    <property type="evidence" value="ECO:0007669"/>
    <property type="project" value="UniProtKB-UniRule"/>
</dbReference>
<comment type="subcellular location">
    <subcellularLocation>
        <location evidence="4 14">Cytoplasm</location>
    </subcellularLocation>
</comment>
<evidence type="ECO:0000256" key="3">
    <source>
        <dbReference type="ARBA" id="ARBA00004065"/>
    </source>
</evidence>
<sequence length="234" mass="25667">MGKRKEKDEILWRQREEERLHTMYQLEHQLQAAGYRRIAGVDEAGRGPLAGPVVAAAAIIPPATFIGHLNDSKKLTAKQREFVYEQLMAAKIPYGLGQASVEEIDRLNILNASRLAMMRAVRNLPVPPDFLLIDGYAWAGVDIPHRGVVGGDALSLSIAAASVLAKVTRDRLMVELDRAFPGYGFAQHKGYPTAEHYAALARLGPCPIHRRSFNLHLQLTLDQAAGATSGRKGV</sequence>
<comment type="cofactor">
    <cofactor evidence="2">
        <name>Mg(2+)</name>
        <dbReference type="ChEBI" id="CHEBI:18420"/>
    </cofactor>
</comment>
<dbReference type="AlphaFoldDB" id="A0A8J6I2M9"/>
<evidence type="ECO:0000256" key="10">
    <source>
        <dbReference type="ARBA" id="ARBA00022723"/>
    </source>
</evidence>
<keyword evidence="11 14" id="KW-0255">Endonuclease</keyword>
<proteinExistence type="inferred from homology"/>
<accession>A0A8J6I2M9</accession>
<dbReference type="SUPFAM" id="SSF53098">
    <property type="entry name" value="Ribonuclease H-like"/>
    <property type="match status" value="1"/>
</dbReference>
<feature type="binding site" evidence="14 15">
    <location>
        <position position="42"/>
    </location>
    <ligand>
        <name>a divalent metal cation</name>
        <dbReference type="ChEBI" id="CHEBI:60240"/>
    </ligand>
</feature>
<evidence type="ECO:0000256" key="9">
    <source>
        <dbReference type="ARBA" id="ARBA00022722"/>
    </source>
</evidence>
<evidence type="ECO:0000256" key="16">
    <source>
        <dbReference type="RuleBase" id="RU003515"/>
    </source>
</evidence>
<comment type="cofactor">
    <cofactor evidence="14 15">
        <name>Mn(2+)</name>
        <dbReference type="ChEBI" id="CHEBI:29035"/>
    </cofactor>
    <cofactor evidence="14 15">
        <name>Mg(2+)</name>
        <dbReference type="ChEBI" id="CHEBI:18420"/>
    </cofactor>
    <text evidence="14 15">Manganese or magnesium. Binds 1 divalent metal ion per monomer in the absence of substrate. May bind a second metal ion after substrate binding.</text>
</comment>
<dbReference type="HAMAP" id="MF_00052_B">
    <property type="entry name" value="RNase_HII_B"/>
    <property type="match status" value="1"/>
</dbReference>
<dbReference type="NCBIfam" id="NF000594">
    <property type="entry name" value="PRK00015.1-1"/>
    <property type="match status" value="1"/>
</dbReference>
<evidence type="ECO:0000256" key="11">
    <source>
        <dbReference type="ARBA" id="ARBA00022759"/>
    </source>
</evidence>
<dbReference type="EMBL" id="JAAKDE010000023">
    <property type="protein sequence ID" value="MBA2133838.1"/>
    <property type="molecule type" value="Genomic_DNA"/>
</dbReference>
<evidence type="ECO:0000256" key="6">
    <source>
        <dbReference type="ARBA" id="ARBA00012180"/>
    </source>
</evidence>
<keyword evidence="19" id="KW-1185">Reference proteome</keyword>
<dbReference type="EC" id="3.1.26.4" evidence="6 14"/>
<feature type="binding site" evidence="14 15">
    <location>
        <position position="43"/>
    </location>
    <ligand>
        <name>a divalent metal cation</name>
        <dbReference type="ChEBI" id="CHEBI:60240"/>
    </ligand>
</feature>
<dbReference type="InterPro" id="IPR024567">
    <property type="entry name" value="RNase_HII/HIII_dom"/>
</dbReference>
<evidence type="ECO:0000259" key="17">
    <source>
        <dbReference type="PROSITE" id="PS51975"/>
    </source>
</evidence>
<dbReference type="NCBIfam" id="NF000595">
    <property type="entry name" value="PRK00015.1-3"/>
    <property type="match status" value="1"/>
</dbReference>
<keyword evidence="8 14" id="KW-0963">Cytoplasm</keyword>
<keyword evidence="13 14" id="KW-0464">Manganese</keyword>
<dbReference type="PROSITE" id="PS51975">
    <property type="entry name" value="RNASE_H_2"/>
    <property type="match status" value="1"/>
</dbReference>
<dbReference type="InterPro" id="IPR036397">
    <property type="entry name" value="RNaseH_sf"/>
</dbReference>
<evidence type="ECO:0000256" key="4">
    <source>
        <dbReference type="ARBA" id="ARBA00004496"/>
    </source>
</evidence>
<name>A0A8J6I2M9_9FIRM</name>
<dbReference type="GO" id="GO:0004523">
    <property type="term" value="F:RNA-DNA hybrid ribonuclease activity"/>
    <property type="evidence" value="ECO:0007669"/>
    <property type="project" value="UniProtKB-UniRule"/>
</dbReference>
<comment type="similarity">
    <text evidence="5 14 16">Belongs to the RNase HII family.</text>
</comment>
<dbReference type="InterPro" id="IPR022898">
    <property type="entry name" value="RNase_HII"/>
</dbReference>
<gene>
    <name evidence="14" type="primary">rnhB</name>
    <name evidence="18" type="ORF">G5B42_09875</name>
</gene>
<dbReference type="Gene3D" id="3.30.420.10">
    <property type="entry name" value="Ribonuclease H-like superfamily/Ribonuclease H"/>
    <property type="match status" value="1"/>
</dbReference>
<protein>
    <recommendedName>
        <fullName evidence="7 14">Ribonuclease HII</fullName>
        <shortName evidence="14">RNase HII</shortName>
        <ecNumber evidence="6 14">3.1.26.4</ecNumber>
    </recommendedName>
</protein>
<comment type="catalytic activity">
    <reaction evidence="1 14 15 16">
        <text>Endonucleolytic cleavage to 5'-phosphomonoester.</text>
        <dbReference type="EC" id="3.1.26.4"/>
    </reaction>
</comment>
<dbReference type="GO" id="GO:0032299">
    <property type="term" value="C:ribonuclease H2 complex"/>
    <property type="evidence" value="ECO:0007669"/>
    <property type="project" value="TreeGrafter"/>
</dbReference>
<evidence type="ECO:0000256" key="7">
    <source>
        <dbReference type="ARBA" id="ARBA00019179"/>
    </source>
</evidence>
<dbReference type="PANTHER" id="PTHR10954:SF18">
    <property type="entry name" value="RIBONUCLEASE HII"/>
    <property type="match status" value="1"/>
</dbReference>
<evidence type="ECO:0000256" key="2">
    <source>
        <dbReference type="ARBA" id="ARBA00001946"/>
    </source>
</evidence>
<evidence type="ECO:0000313" key="19">
    <source>
        <dbReference type="Proteomes" id="UP000657177"/>
    </source>
</evidence>
<dbReference type="Pfam" id="PF01351">
    <property type="entry name" value="RNase_HII"/>
    <property type="match status" value="1"/>
</dbReference>
<keyword evidence="12 14" id="KW-0378">Hydrolase</keyword>
<dbReference type="InterPro" id="IPR001352">
    <property type="entry name" value="RNase_HII/HIII"/>
</dbReference>
<organism evidence="18 19">
    <name type="scientific">Capillibacterium thermochitinicola</name>
    <dbReference type="NCBI Taxonomy" id="2699427"/>
    <lineage>
        <taxon>Bacteria</taxon>
        <taxon>Bacillati</taxon>
        <taxon>Bacillota</taxon>
        <taxon>Capillibacterium</taxon>
    </lineage>
</organism>
<evidence type="ECO:0000256" key="12">
    <source>
        <dbReference type="ARBA" id="ARBA00022801"/>
    </source>
</evidence>
<dbReference type="PANTHER" id="PTHR10954">
    <property type="entry name" value="RIBONUCLEASE H2 SUBUNIT A"/>
    <property type="match status" value="1"/>
</dbReference>
<dbReference type="CDD" id="cd07182">
    <property type="entry name" value="RNase_HII_bacteria_HII_like"/>
    <property type="match status" value="1"/>
</dbReference>
<comment type="caution">
    <text evidence="18">The sequence shown here is derived from an EMBL/GenBank/DDBJ whole genome shotgun (WGS) entry which is preliminary data.</text>
</comment>
<dbReference type="GO" id="GO:0043137">
    <property type="term" value="P:DNA replication, removal of RNA primer"/>
    <property type="evidence" value="ECO:0007669"/>
    <property type="project" value="TreeGrafter"/>
</dbReference>
<dbReference type="InterPro" id="IPR012337">
    <property type="entry name" value="RNaseH-like_sf"/>
</dbReference>
<dbReference type="GO" id="GO:0006298">
    <property type="term" value="P:mismatch repair"/>
    <property type="evidence" value="ECO:0007669"/>
    <property type="project" value="TreeGrafter"/>
</dbReference>
<dbReference type="RefSeq" id="WP_181340304.1">
    <property type="nucleotide sequence ID" value="NZ_JAAKDE010000023.1"/>
</dbReference>
<evidence type="ECO:0000256" key="15">
    <source>
        <dbReference type="PROSITE-ProRule" id="PRU01319"/>
    </source>
</evidence>
<dbReference type="GO" id="GO:0005737">
    <property type="term" value="C:cytoplasm"/>
    <property type="evidence" value="ECO:0007669"/>
    <property type="project" value="UniProtKB-SubCell"/>
</dbReference>
<feature type="binding site" evidence="14 15">
    <location>
        <position position="134"/>
    </location>
    <ligand>
        <name>a divalent metal cation</name>
        <dbReference type="ChEBI" id="CHEBI:60240"/>
    </ligand>
</feature>
<evidence type="ECO:0000256" key="14">
    <source>
        <dbReference type="HAMAP-Rule" id="MF_00052"/>
    </source>
</evidence>
<evidence type="ECO:0000256" key="13">
    <source>
        <dbReference type="ARBA" id="ARBA00023211"/>
    </source>
</evidence>
<evidence type="ECO:0000313" key="18">
    <source>
        <dbReference type="EMBL" id="MBA2133838.1"/>
    </source>
</evidence>
<keyword evidence="9 14" id="KW-0540">Nuclease</keyword>
<comment type="function">
    <text evidence="3 14 16">Endonuclease that specifically degrades the RNA of RNA-DNA hybrids.</text>
</comment>
<evidence type="ECO:0000256" key="5">
    <source>
        <dbReference type="ARBA" id="ARBA00007383"/>
    </source>
</evidence>